<protein>
    <submittedName>
        <fullName evidence="3">Non-ribosomal peptide synthetase modules and related proteins</fullName>
    </submittedName>
</protein>
<dbReference type="Proteomes" id="UP000007054">
    <property type="component" value="Chromosome"/>
</dbReference>
<dbReference type="PROSITE" id="PS00455">
    <property type="entry name" value="AMP_BINDING"/>
    <property type="match status" value="1"/>
</dbReference>
<dbReference type="GO" id="GO:0044550">
    <property type="term" value="P:secondary metabolite biosynthetic process"/>
    <property type="evidence" value="ECO:0007669"/>
    <property type="project" value="TreeGrafter"/>
</dbReference>
<dbReference type="STRING" id="213810.RUM_05260"/>
<accession>D4LAV3</accession>
<dbReference type="InterPro" id="IPR045851">
    <property type="entry name" value="AMP-bd_C_sf"/>
</dbReference>
<dbReference type="Pfam" id="PF13193">
    <property type="entry name" value="AMP-binding_C"/>
    <property type="match status" value="1"/>
</dbReference>
<dbReference type="KEGG" id="rch:RUM_05260"/>
<dbReference type="Gene3D" id="3.40.50.12780">
    <property type="entry name" value="N-terminal domain of ligase-like"/>
    <property type="match status" value="1"/>
</dbReference>
<dbReference type="AlphaFoldDB" id="D4LAV3"/>
<organism evidence="3 4">
    <name type="scientific">Ruminococcus champanellensis (strain DSM 18848 / JCM 17042 / KCTC 15320 / 18P13)</name>
    <dbReference type="NCBI Taxonomy" id="213810"/>
    <lineage>
        <taxon>Bacteria</taxon>
        <taxon>Bacillati</taxon>
        <taxon>Bacillota</taxon>
        <taxon>Clostridia</taxon>
        <taxon>Eubacteriales</taxon>
        <taxon>Oscillospiraceae</taxon>
        <taxon>Ruminococcus</taxon>
    </lineage>
</organism>
<evidence type="ECO:0000313" key="4">
    <source>
        <dbReference type="Proteomes" id="UP000007054"/>
    </source>
</evidence>
<dbReference type="RefSeq" id="WP_015557655.1">
    <property type="nucleotide sequence ID" value="NC_021039.1"/>
</dbReference>
<dbReference type="GO" id="GO:0043041">
    <property type="term" value="P:amino acid activation for nonribosomal peptide biosynthetic process"/>
    <property type="evidence" value="ECO:0007669"/>
    <property type="project" value="TreeGrafter"/>
</dbReference>
<evidence type="ECO:0000313" key="3">
    <source>
        <dbReference type="EMBL" id="CBL16748.1"/>
    </source>
</evidence>
<feature type="domain" description="AMP-dependent synthetase/ligase" evidence="1">
    <location>
        <begin position="9"/>
        <end position="364"/>
    </location>
</feature>
<proteinExistence type="predicted"/>
<dbReference type="PANTHER" id="PTHR45527:SF1">
    <property type="entry name" value="FATTY ACID SYNTHASE"/>
    <property type="match status" value="1"/>
</dbReference>
<sequence length="506" mass="56367">MICNVLDYLERSAARQPEKDAVVDENKRYTYEQLRLCSARIGTALSGIIAPGEPVGVYMEKCADVLPVFFGTVYAGGFYSVFNNELPASRLTQIASVLAPRVMVTTGALKQEAAGIFSGMELLTFEELMQTEPDFDRLAQIRRGRIDTDPLYVNFTSGSTGTPKGIVVGHRSVLDFIDCFTETFGITESDVIANQAPFDFDVSVKDIYSAMCTGATLVVVPRRLFSAPVELIDFLCAHRITTMIWAVSALCLITTFHALDYKTPDTIRKILFSGEVMPLKALKNFQSHLPEVTYVNLYGPTEITCNCTYHILDKERDYSAGIPIGKAFPNEDVFLLDGEDRRITAPETVGELCVRGTALALGYYGAPEQNAVHFVPNPLNPHYPETIYRTGDLARYDANGELVFSGRKDFQIKYMGHRIELEEIEREMAAIDGVERCCCIFDEKKSRLKGFYIGSVEKDALHAEMKEKLPAFMVPGILRRVEDMPLTKNGKIDRKKLAELVGGKTN</sequence>
<dbReference type="InterPro" id="IPR025110">
    <property type="entry name" value="AMP-bd_C"/>
</dbReference>
<dbReference type="GO" id="GO:0031177">
    <property type="term" value="F:phosphopantetheine binding"/>
    <property type="evidence" value="ECO:0007669"/>
    <property type="project" value="TreeGrafter"/>
</dbReference>
<reference evidence="3" key="2">
    <citation type="submission" date="2010-03" db="EMBL/GenBank/DDBJ databases">
        <authorList>
            <person name="Pajon A."/>
        </authorList>
    </citation>
    <scope>NUCLEOTIDE SEQUENCE</scope>
    <source>
        <strain evidence="3">Type strain: 18P13</strain>
    </source>
</reference>
<evidence type="ECO:0000259" key="2">
    <source>
        <dbReference type="Pfam" id="PF13193"/>
    </source>
</evidence>
<dbReference type="OrthoDB" id="9778383at2"/>
<dbReference type="BioCyc" id="RCHA213810:RUM_RS02540-MONOMER"/>
<dbReference type="PATRIC" id="fig|213810.4.peg.431"/>
<name>D4LAV3_RUMC1</name>
<dbReference type="SUPFAM" id="SSF56801">
    <property type="entry name" value="Acetyl-CoA synthetase-like"/>
    <property type="match status" value="1"/>
</dbReference>
<keyword evidence="4" id="KW-1185">Reference proteome</keyword>
<dbReference type="InterPro" id="IPR042099">
    <property type="entry name" value="ANL_N_sf"/>
</dbReference>
<gene>
    <name evidence="3" type="ordered locus">RUM_05260</name>
</gene>
<evidence type="ECO:0000259" key="1">
    <source>
        <dbReference type="Pfam" id="PF00501"/>
    </source>
</evidence>
<reference evidence="3" key="1">
    <citation type="submission" date="2010-03" db="EMBL/GenBank/DDBJ databases">
        <title>The genome sequence of Ruminococcus sp. 18P13.</title>
        <authorList>
            <consortium name="metaHIT consortium -- http://www.metahit.eu/"/>
            <person name="Pajon A."/>
            <person name="Turner K."/>
            <person name="Parkhill J."/>
            <person name="Bernalier A."/>
        </authorList>
    </citation>
    <scope>NUCLEOTIDE SEQUENCE [LARGE SCALE GENOMIC DNA]</scope>
    <source>
        <strain evidence="3">Type strain: 18P13</strain>
    </source>
</reference>
<dbReference type="GeneID" id="83155344"/>
<dbReference type="HOGENOM" id="CLU_000022_2_12_9"/>
<dbReference type="Gene3D" id="3.30.300.30">
    <property type="match status" value="1"/>
</dbReference>
<feature type="domain" description="AMP-binding enzyme C-terminal" evidence="2">
    <location>
        <begin position="423"/>
        <end position="491"/>
    </location>
</feature>
<dbReference type="NCBIfam" id="TIGR01733">
    <property type="entry name" value="AA-adenyl-dom"/>
    <property type="match status" value="1"/>
</dbReference>
<dbReference type="EMBL" id="FP929052">
    <property type="protein sequence ID" value="CBL16748.1"/>
    <property type="molecule type" value="Genomic_DNA"/>
</dbReference>
<dbReference type="InterPro" id="IPR000873">
    <property type="entry name" value="AMP-dep_synth/lig_dom"/>
</dbReference>
<dbReference type="CDD" id="cd05930">
    <property type="entry name" value="A_NRPS"/>
    <property type="match status" value="1"/>
</dbReference>
<dbReference type="Pfam" id="PF00501">
    <property type="entry name" value="AMP-binding"/>
    <property type="match status" value="1"/>
</dbReference>
<dbReference type="InterPro" id="IPR020845">
    <property type="entry name" value="AMP-binding_CS"/>
</dbReference>
<dbReference type="InterPro" id="IPR010071">
    <property type="entry name" value="AA_adenyl_dom"/>
</dbReference>
<dbReference type="PANTHER" id="PTHR45527">
    <property type="entry name" value="NONRIBOSOMAL PEPTIDE SYNTHETASE"/>
    <property type="match status" value="1"/>
</dbReference>
<dbReference type="GO" id="GO:0005737">
    <property type="term" value="C:cytoplasm"/>
    <property type="evidence" value="ECO:0007669"/>
    <property type="project" value="TreeGrafter"/>
</dbReference>